<name>A0A2W7SYT8_9BACT</name>
<dbReference type="OrthoDB" id="9792475at2"/>
<organism evidence="2 4">
    <name type="scientific">Algoriphagus ratkowskyi</name>
    <dbReference type="NCBI Taxonomy" id="57028"/>
    <lineage>
        <taxon>Bacteria</taxon>
        <taxon>Pseudomonadati</taxon>
        <taxon>Bacteroidota</taxon>
        <taxon>Cytophagia</taxon>
        <taxon>Cytophagales</taxon>
        <taxon>Cyclobacteriaceae</taxon>
        <taxon>Algoriphagus</taxon>
    </lineage>
</organism>
<evidence type="ECO:0000256" key="1">
    <source>
        <dbReference type="SAM" id="Phobius"/>
    </source>
</evidence>
<gene>
    <name evidence="3" type="ORF">ESW18_12895</name>
    <name evidence="2" type="ORF">LV84_02365</name>
</gene>
<sequence>MERDTHFVTGVYEDEDVLLHAIKQVRSSGIQIHEVYSPYPVHGIDDYLGYKRSRLPIAAFLFGLLGTTLALTMQYYMMAFDWPMIIGGKDFGSLPTFIPVTFELTVLLASFGMVGVFMVSTDLKPWAQPRIFDLRITDDKHVMAIDIANNSAIELAKIEEILKSSGASEVNKKSFE</sequence>
<proteinExistence type="predicted"/>
<dbReference type="RefSeq" id="WP_086501681.1">
    <property type="nucleotide sequence ID" value="NZ_MSSV01000009.1"/>
</dbReference>
<accession>A0A2W7SYT8</accession>
<dbReference type="InterPro" id="IPR021776">
    <property type="entry name" value="ActD"/>
</dbReference>
<reference evidence="2 4" key="1">
    <citation type="submission" date="2018-06" db="EMBL/GenBank/DDBJ databases">
        <title>Genomic Encyclopedia of Archaeal and Bacterial Type Strains, Phase II (KMG-II): from individual species to whole genera.</title>
        <authorList>
            <person name="Goeker M."/>
        </authorList>
    </citation>
    <scope>NUCLEOTIDE SEQUENCE [LARGE SCALE GENOMIC DNA]</scope>
    <source>
        <strain evidence="2 4">DSM 22686</strain>
    </source>
</reference>
<protein>
    <submittedName>
        <fullName evidence="3">DUF3341 domain-containing protein</fullName>
    </submittedName>
    <submittedName>
        <fullName evidence="2">Uncharacterized protein DUF3341</fullName>
    </submittedName>
</protein>
<comment type="caution">
    <text evidence="2">The sequence shown here is derived from an EMBL/GenBank/DDBJ whole genome shotgun (WGS) entry which is preliminary data.</text>
</comment>
<keyword evidence="1" id="KW-0812">Transmembrane</keyword>
<evidence type="ECO:0000313" key="3">
    <source>
        <dbReference type="EMBL" id="TXD77186.1"/>
    </source>
</evidence>
<dbReference type="Proteomes" id="UP000249115">
    <property type="component" value="Unassembled WGS sequence"/>
</dbReference>
<feature type="transmembrane region" description="Helical" evidence="1">
    <location>
        <begin position="97"/>
        <end position="120"/>
    </location>
</feature>
<dbReference type="AlphaFoldDB" id="A0A2W7SYT8"/>
<reference evidence="3 5" key="2">
    <citation type="submission" date="2019-08" db="EMBL/GenBank/DDBJ databases">
        <title>Genome of Algoriphagus ratkowskyi IC026.</title>
        <authorList>
            <person name="Bowman J.P."/>
        </authorList>
    </citation>
    <scope>NUCLEOTIDE SEQUENCE [LARGE SCALE GENOMIC DNA]</scope>
    <source>
        <strain evidence="3 5">IC026</strain>
    </source>
</reference>
<keyword evidence="1" id="KW-1133">Transmembrane helix</keyword>
<evidence type="ECO:0000313" key="4">
    <source>
        <dbReference type="Proteomes" id="UP000249115"/>
    </source>
</evidence>
<dbReference type="EMBL" id="VORV01000008">
    <property type="protein sequence ID" value="TXD77186.1"/>
    <property type="molecule type" value="Genomic_DNA"/>
</dbReference>
<dbReference type="Proteomes" id="UP000321927">
    <property type="component" value="Unassembled WGS sequence"/>
</dbReference>
<evidence type="ECO:0000313" key="2">
    <source>
        <dbReference type="EMBL" id="PZX56002.1"/>
    </source>
</evidence>
<dbReference type="Pfam" id="PF11821">
    <property type="entry name" value="ActD"/>
    <property type="match status" value="1"/>
</dbReference>
<dbReference type="PANTHER" id="PTHR40394">
    <property type="entry name" value="LIPOPROTEIN-RELATED"/>
    <property type="match status" value="1"/>
</dbReference>
<keyword evidence="5" id="KW-1185">Reference proteome</keyword>
<keyword evidence="1" id="KW-0472">Membrane</keyword>
<feature type="transmembrane region" description="Helical" evidence="1">
    <location>
        <begin position="57"/>
        <end position="77"/>
    </location>
</feature>
<dbReference type="EMBL" id="QKZU01000008">
    <property type="protein sequence ID" value="PZX56002.1"/>
    <property type="molecule type" value="Genomic_DNA"/>
</dbReference>
<dbReference type="PANTHER" id="PTHR40394:SF2">
    <property type="entry name" value="QUINOL:CYTOCHROME C OXIDOREDUCTASE MEMBRANE PROTEIN"/>
    <property type="match status" value="1"/>
</dbReference>
<evidence type="ECO:0000313" key="5">
    <source>
        <dbReference type="Proteomes" id="UP000321927"/>
    </source>
</evidence>